<proteinExistence type="predicted"/>
<reference evidence="1" key="1">
    <citation type="submission" date="2022-10" db="EMBL/GenBank/DDBJ databases">
        <title>Fusarium specimens isolated from Avocado Roots.</title>
        <authorList>
            <person name="Stajich J."/>
            <person name="Roper C."/>
            <person name="Heimlech-Rivalta G."/>
        </authorList>
    </citation>
    <scope>NUCLEOTIDE SEQUENCE</scope>
    <source>
        <strain evidence="1">CF00143</strain>
    </source>
</reference>
<sequence length="68" mass="7348">MPGKTHSQHDRIAGLVGRKASEIGVAHGILDTSAKGKKQKLNFKEKVHVQGSGEVMADFVAGFFMLVR</sequence>
<comment type="caution">
    <text evidence="1">The sequence shown here is derived from an EMBL/GenBank/DDBJ whole genome shotgun (WGS) entry which is preliminary data.</text>
</comment>
<gene>
    <name evidence="1" type="ORF">NW766_007646</name>
</gene>
<organism evidence="1 2">
    <name type="scientific">Fusarium irregulare</name>
    <dbReference type="NCBI Taxonomy" id="2494466"/>
    <lineage>
        <taxon>Eukaryota</taxon>
        <taxon>Fungi</taxon>
        <taxon>Dikarya</taxon>
        <taxon>Ascomycota</taxon>
        <taxon>Pezizomycotina</taxon>
        <taxon>Sordariomycetes</taxon>
        <taxon>Hypocreomycetidae</taxon>
        <taxon>Hypocreales</taxon>
        <taxon>Nectriaceae</taxon>
        <taxon>Fusarium</taxon>
        <taxon>Fusarium incarnatum-equiseti species complex</taxon>
    </lineage>
</organism>
<dbReference type="EMBL" id="JAPDHF010000011">
    <property type="protein sequence ID" value="KAJ4011014.1"/>
    <property type="molecule type" value="Genomic_DNA"/>
</dbReference>
<dbReference type="AlphaFoldDB" id="A0A9W8PLV9"/>
<protein>
    <submittedName>
        <fullName evidence="1">Uncharacterized protein</fullName>
    </submittedName>
</protein>
<evidence type="ECO:0000313" key="2">
    <source>
        <dbReference type="Proteomes" id="UP001152130"/>
    </source>
</evidence>
<accession>A0A9W8PLV9</accession>
<dbReference type="Proteomes" id="UP001152130">
    <property type="component" value="Unassembled WGS sequence"/>
</dbReference>
<evidence type="ECO:0000313" key="1">
    <source>
        <dbReference type="EMBL" id="KAJ4011014.1"/>
    </source>
</evidence>
<keyword evidence="2" id="KW-1185">Reference proteome</keyword>
<name>A0A9W8PLV9_9HYPO</name>